<dbReference type="Gene3D" id="3.40.50.720">
    <property type="entry name" value="NAD(P)-binding Rossmann-like Domain"/>
    <property type="match status" value="1"/>
</dbReference>
<proteinExistence type="predicted"/>
<evidence type="ECO:0000259" key="1">
    <source>
        <dbReference type="Pfam" id="PF01370"/>
    </source>
</evidence>
<dbReference type="InterPro" id="IPR001509">
    <property type="entry name" value="Epimerase_deHydtase"/>
</dbReference>
<reference evidence="2 3" key="1">
    <citation type="submission" date="2024-09" db="EMBL/GenBank/DDBJ databases">
        <authorList>
            <person name="Sun Q."/>
            <person name="Mori K."/>
        </authorList>
    </citation>
    <scope>NUCLEOTIDE SEQUENCE [LARGE SCALE GENOMIC DNA]</scope>
    <source>
        <strain evidence="2 3">JCM 13503</strain>
    </source>
</reference>
<dbReference type="SUPFAM" id="SSF51735">
    <property type="entry name" value="NAD(P)-binding Rossmann-fold domains"/>
    <property type="match status" value="1"/>
</dbReference>
<evidence type="ECO:0000313" key="2">
    <source>
        <dbReference type="EMBL" id="MFB9992939.1"/>
    </source>
</evidence>
<dbReference type="RefSeq" id="WP_380010792.1">
    <property type="nucleotide sequence ID" value="NZ_JBHLYR010000044.1"/>
</dbReference>
<organism evidence="2 3">
    <name type="scientific">Deinococcus oregonensis</name>
    <dbReference type="NCBI Taxonomy" id="1805970"/>
    <lineage>
        <taxon>Bacteria</taxon>
        <taxon>Thermotogati</taxon>
        <taxon>Deinococcota</taxon>
        <taxon>Deinococci</taxon>
        <taxon>Deinococcales</taxon>
        <taxon>Deinococcaceae</taxon>
        <taxon>Deinococcus</taxon>
    </lineage>
</organism>
<feature type="domain" description="NAD-dependent epimerase/dehydratase" evidence="1">
    <location>
        <begin position="3"/>
        <end position="222"/>
    </location>
</feature>
<dbReference type="InterPro" id="IPR036291">
    <property type="entry name" value="NAD(P)-bd_dom_sf"/>
</dbReference>
<comment type="caution">
    <text evidence="2">The sequence shown here is derived from an EMBL/GenBank/DDBJ whole genome shotgun (WGS) entry which is preliminary data.</text>
</comment>
<keyword evidence="3" id="KW-1185">Reference proteome</keyword>
<gene>
    <name evidence="2" type="ORF">ACFFLM_13270</name>
</gene>
<dbReference type="PANTHER" id="PTHR48079:SF6">
    <property type="entry name" value="NAD(P)-BINDING DOMAIN-CONTAINING PROTEIN-RELATED"/>
    <property type="match status" value="1"/>
</dbReference>
<dbReference type="Proteomes" id="UP001589733">
    <property type="component" value="Unassembled WGS sequence"/>
</dbReference>
<sequence length="327" mass="34919">MRVLVTGATGFLGGVVARELAVSGHEVRGLGRDAVRGRALEADGVHFVPLDLRDQPALMGLIAEADAVVHSAARSTLWGRWADFYADNVEVSAAVARACAGAGVRLIHISTPSVYNATGQTRNIPETTPIGPRFDSLYARSKYLAELEVQAAHPEATLLRPRGIYGPGDTSILPRLALALRVGRLPRLDGRGEVHTELTHVRNVSQAVGLALARPAPGLFNITDGVTIPIWATLDRLADALAVPRPTRQANPRALEGVARILEAVYALHPRRSEPPLTASGVRLLTRGMTLDLTRARQRLDYLPVLHPDQGLQEAIAEAAGQAAAHA</sequence>
<dbReference type="InterPro" id="IPR051783">
    <property type="entry name" value="NAD(P)-dependent_oxidoreduct"/>
</dbReference>
<protein>
    <submittedName>
        <fullName evidence="2">NAD-dependent epimerase/dehydratase family protein</fullName>
    </submittedName>
</protein>
<dbReference type="Pfam" id="PF01370">
    <property type="entry name" value="Epimerase"/>
    <property type="match status" value="1"/>
</dbReference>
<dbReference type="PANTHER" id="PTHR48079">
    <property type="entry name" value="PROTEIN YEEZ"/>
    <property type="match status" value="1"/>
</dbReference>
<dbReference type="EMBL" id="JBHLYR010000044">
    <property type="protein sequence ID" value="MFB9992939.1"/>
    <property type="molecule type" value="Genomic_DNA"/>
</dbReference>
<name>A0ABV6AZM4_9DEIO</name>
<evidence type="ECO:0000313" key="3">
    <source>
        <dbReference type="Proteomes" id="UP001589733"/>
    </source>
</evidence>
<accession>A0ABV6AZM4</accession>